<name>K0KB94_SACES</name>
<dbReference type="Pfam" id="PF13560">
    <property type="entry name" value="HTH_31"/>
    <property type="match status" value="1"/>
</dbReference>
<accession>K0KB94</accession>
<dbReference type="Gene3D" id="1.10.260.40">
    <property type="entry name" value="lambda repressor-like DNA-binding domains"/>
    <property type="match status" value="1"/>
</dbReference>
<dbReference type="eggNOG" id="COG1396">
    <property type="taxonomic scope" value="Bacteria"/>
</dbReference>
<dbReference type="HOGENOM" id="CLU_033540_1_0_11"/>
<keyword evidence="3" id="KW-1185">Reference proteome</keyword>
<dbReference type="AlphaFoldDB" id="K0KB94"/>
<dbReference type="Proteomes" id="UP000006281">
    <property type="component" value="Chromosome"/>
</dbReference>
<feature type="domain" description="HTH cro/C1-type" evidence="1">
    <location>
        <begin position="35"/>
        <end position="92"/>
    </location>
</feature>
<dbReference type="STRING" id="1179773.BN6_66710"/>
<evidence type="ECO:0000313" key="2">
    <source>
        <dbReference type="EMBL" id="CCH33908.1"/>
    </source>
</evidence>
<dbReference type="EMBL" id="HE804045">
    <property type="protein sequence ID" value="CCH33908.1"/>
    <property type="molecule type" value="Genomic_DNA"/>
</dbReference>
<dbReference type="SUPFAM" id="SSF47413">
    <property type="entry name" value="lambda repressor-like DNA-binding domains"/>
    <property type="match status" value="1"/>
</dbReference>
<dbReference type="PROSITE" id="PS50943">
    <property type="entry name" value="HTH_CROC1"/>
    <property type="match status" value="1"/>
</dbReference>
<sequence length="454" mass="48514">MLGIPLGALGEIFAEASQATAGKAGDAAVLLSVEIRRLRGEAGLSQPELAVLVGYTRQYISMAERPQKNLPSLDLVRALDAALGAGGTLVALREGAKNEQRARRETLIRRAVSPISTLADASPAMPTPAAVLELRDALTEYRFDVPGRGPAGTRGAYAELRDLKRDLKAAFDAYQQSRFTIAASRVSTLLADVRLVSEECSESDQDEVFGVLALSYQAAASVLVKVGEADLAWVAAERGLTVAMRSGHLAVQGSLVRSVAFSLLSTGRLEPAMRLIDSGARLLEPEIGKGSTTLSVYGMLFLAGAMAAARFGDSARTVDYLHEASSAADRLGRDANDLWTAFGPTNVAIHRVNTAAELGDIKTVLDSTLQLDSPVIPMERRVRYFLDIARAHSLVGHHEEALGTVIKAERMAPDHVRQHHLARKVVATLIQSSPRKSGVELEKLAQRVGIAMAV</sequence>
<evidence type="ECO:0000259" key="1">
    <source>
        <dbReference type="PROSITE" id="PS50943"/>
    </source>
</evidence>
<protein>
    <recommendedName>
        <fullName evidence="1">HTH cro/C1-type domain-containing protein</fullName>
    </recommendedName>
</protein>
<reference evidence="2 3" key="1">
    <citation type="journal article" date="2012" name="BMC Genomics">
        <title>Complete genome sequence of Saccharothrix espanaensis DSM 44229T and comparison to the other completely sequenced Pseudonocardiaceae.</title>
        <authorList>
            <person name="Strobel T."/>
            <person name="Al-Dilaimi A."/>
            <person name="Blom J."/>
            <person name="Gessner A."/>
            <person name="Kalinowski J."/>
            <person name="Luzhetska M."/>
            <person name="Puhler A."/>
            <person name="Szczepanowski R."/>
            <person name="Bechthold A."/>
            <person name="Ruckert C."/>
        </authorList>
    </citation>
    <scope>NUCLEOTIDE SEQUENCE [LARGE SCALE GENOMIC DNA]</scope>
    <source>
        <strain evidence="3">ATCC 51144 / DSM 44229 / JCM 9112 / NBRC 15066 / NRRL 15764</strain>
    </source>
</reference>
<dbReference type="GO" id="GO:0003677">
    <property type="term" value="F:DNA binding"/>
    <property type="evidence" value="ECO:0007669"/>
    <property type="project" value="InterPro"/>
</dbReference>
<dbReference type="SMART" id="SM00530">
    <property type="entry name" value="HTH_XRE"/>
    <property type="match status" value="1"/>
</dbReference>
<proteinExistence type="predicted"/>
<dbReference type="CDD" id="cd00093">
    <property type="entry name" value="HTH_XRE"/>
    <property type="match status" value="1"/>
</dbReference>
<evidence type="ECO:0000313" key="3">
    <source>
        <dbReference type="Proteomes" id="UP000006281"/>
    </source>
</evidence>
<dbReference type="InterPro" id="IPR001387">
    <property type="entry name" value="Cro/C1-type_HTH"/>
</dbReference>
<organism evidence="2 3">
    <name type="scientific">Saccharothrix espanaensis (strain ATCC 51144 / DSM 44229 / JCM 9112 / NBRC 15066 / NRRL 15764)</name>
    <dbReference type="NCBI Taxonomy" id="1179773"/>
    <lineage>
        <taxon>Bacteria</taxon>
        <taxon>Bacillati</taxon>
        <taxon>Actinomycetota</taxon>
        <taxon>Actinomycetes</taxon>
        <taxon>Pseudonocardiales</taxon>
        <taxon>Pseudonocardiaceae</taxon>
        <taxon>Saccharothrix</taxon>
    </lineage>
</organism>
<dbReference type="KEGG" id="sesp:BN6_66710"/>
<gene>
    <name evidence="2" type="ordered locus">BN6_66710</name>
</gene>
<dbReference type="InterPro" id="IPR010982">
    <property type="entry name" value="Lambda_DNA-bd_dom_sf"/>
</dbReference>